<sequence length="727" mass="79156">MSEKKHDHCCSHQDNNVHNTAKINENIDFSMGDSRWDSLLIEDMDCPTEERLIREKFKNIEAIETLEFNLIKRVLKIKHRYTQIEPLQQMISELGMQAVPYNNQILHESISAKSTAMLIIAGVLAFSAELMHYLSAPSFLIIIASLLAILLVGMPTYYKGFIALKNKALNINALMSIAVTGALLIGQWPEAAMVIVLFTLAEYIETLSLQKARNAIGGLLSLAPTTADIQQIDGSWQTVNADAVLLNSIVRVKPGQRIALDGEITSGQTTIDQSAITGESMPIEKNVGDPVYAGTVNGNQAFTFKVTRITSDTTLARIIQRVEEAQSSRAPTQRFVDQFSKYYTPIVVGLALLVALITIPSWIMTGVFSIDWIYKALVLLVIACPCALVISTPVTIVSGLARAAKLGMLVKGGVYLEQANKLQWLAVDKTGTLTVGKPSQTDYLSLDETVQAQQIAASLASHSDHPVSLAIAQAASENLLTVENFEALLGRGTKGTINEQTYYLGNYRLMEEIGVASTALSDTIKPFEQQGKTITLLATSANAIALFAVADTIKSTSKQAIDELHQLGIKVLMLTGDNAYTANSIAKEVGIDEVKANLLPEDKLTIIEEKIKQQQTIGMVGDGINDTPALARADIGFAMGAIGTDSAIETADVALMDDDLRKLPQFIRLSKATRQLLIQNISFAIIIKLLFIILTIVGYGTLWMAIFADIGVSLLVVFNGLRLLLFK</sequence>
<evidence type="ECO:0000256" key="12">
    <source>
        <dbReference type="ARBA" id="ARBA00023065"/>
    </source>
</evidence>
<feature type="transmembrane region" description="Helical" evidence="16">
    <location>
        <begin position="169"/>
        <end position="185"/>
    </location>
</feature>
<evidence type="ECO:0000256" key="15">
    <source>
        <dbReference type="ARBA" id="ARBA00049289"/>
    </source>
</evidence>
<name>A0A3S9XED4_9GAMM</name>
<feature type="transmembrane region" description="Helical" evidence="16">
    <location>
        <begin position="139"/>
        <end position="157"/>
    </location>
</feature>
<keyword evidence="4 16" id="KW-0812">Transmembrane</keyword>
<feature type="transmembrane region" description="Helical" evidence="16">
    <location>
        <begin position="676"/>
        <end position="697"/>
    </location>
</feature>
<keyword evidence="6 16" id="KW-0547">Nucleotide-binding</keyword>
<evidence type="ECO:0000256" key="5">
    <source>
        <dbReference type="ARBA" id="ARBA00022723"/>
    </source>
</evidence>
<dbReference type="NCBIfam" id="TIGR01494">
    <property type="entry name" value="ATPase_P-type"/>
    <property type="match status" value="1"/>
</dbReference>
<keyword evidence="13 16" id="KW-0472">Membrane</keyword>
<dbReference type="InterPro" id="IPR059000">
    <property type="entry name" value="ATPase_P-type_domA"/>
</dbReference>
<dbReference type="InterPro" id="IPR018303">
    <property type="entry name" value="ATPase_P-typ_P_site"/>
</dbReference>
<feature type="transmembrane region" description="Helical" evidence="16">
    <location>
        <begin position="115"/>
        <end position="133"/>
    </location>
</feature>
<comment type="subcellular location">
    <subcellularLocation>
        <location evidence="16">Cell membrane</location>
    </subcellularLocation>
    <subcellularLocation>
        <location evidence="1">Endomembrane system</location>
        <topology evidence="1">Multi-pass membrane protein</topology>
    </subcellularLocation>
</comment>
<comment type="similarity">
    <text evidence="2 16">Belongs to the cation transport ATPase (P-type) (TC 3.A.3) family. Type IB subfamily.</text>
</comment>
<dbReference type="GO" id="GO:0016463">
    <property type="term" value="F:P-type zinc transporter activity"/>
    <property type="evidence" value="ECO:0007669"/>
    <property type="project" value="UniProtKB-EC"/>
</dbReference>
<dbReference type="RefSeq" id="WP_127163452.1">
    <property type="nucleotide sequence ID" value="NZ_CP029822.1"/>
</dbReference>
<dbReference type="SFLD" id="SFLDG00002">
    <property type="entry name" value="C1.7:_P-type_atpase_like"/>
    <property type="match status" value="1"/>
</dbReference>
<dbReference type="Gene3D" id="2.70.150.10">
    <property type="entry name" value="Calcium-transporting ATPase, cytoplasmic transduction domain A"/>
    <property type="match status" value="1"/>
</dbReference>
<protein>
    <submittedName>
        <fullName evidence="18">Cation-transporting P-type ATPase</fullName>
    </submittedName>
</protein>
<reference evidence="19" key="1">
    <citation type="submission" date="2018-06" db="EMBL/GenBank/DDBJ databases">
        <title>Complete genome of Pseudomonas insecticola strain QZS01.</title>
        <authorList>
            <person name="Wang J."/>
            <person name="Su Q."/>
        </authorList>
    </citation>
    <scope>NUCLEOTIDE SEQUENCE [LARGE SCALE GENOMIC DNA]</scope>
    <source>
        <strain evidence="19">QZS01</strain>
    </source>
</reference>
<dbReference type="FunFam" id="3.40.50.1000:FF:000144">
    <property type="entry name" value="copper-transporting ATPase 1 isoform X2"/>
    <property type="match status" value="1"/>
</dbReference>
<dbReference type="Gene3D" id="3.40.1110.10">
    <property type="entry name" value="Calcium-transporting ATPase, cytoplasmic domain N"/>
    <property type="match status" value="1"/>
</dbReference>
<keyword evidence="11" id="KW-0186">Copper</keyword>
<evidence type="ECO:0000259" key="17">
    <source>
        <dbReference type="Pfam" id="PF00122"/>
    </source>
</evidence>
<evidence type="ECO:0000256" key="11">
    <source>
        <dbReference type="ARBA" id="ARBA00023008"/>
    </source>
</evidence>
<dbReference type="FunFam" id="2.70.150.10:FF:000002">
    <property type="entry name" value="Copper-transporting ATPase 1, putative"/>
    <property type="match status" value="1"/>
</dbReference>
<dbReference type="PANTHER" id="PTHR48085:SF5">
    <property type="entry name" value="CADMIUM_ZINC-TRANSPORTING ATPASE HMA4-RELATED"/>
    <property type="match status" value="1"/>
</dbReference>
<gene>
    <name evidence="18" type="ORF">DM558_08555</name>
</gene>
<comment type="catalytic activity">
    <reaction evidence="15">
        <text>Cu(+)(in) + ATP + H2O = Cu(+)(out) + ADP + phosphate + H(+)</text>
        <dbReference type="Rhea" id="RHEA:25792"/>
        <dbReference type="ChEBI" id="CHEBI:15377"/>
        <dbReference type="ChEBI" id="CHEBI:15378"/>
        <dbReference type="ChEBI" id="CHEBI:30616"/>
        <dbReference type="ChEBI" id="CHEBI:43474"/>
        <dbReference type="ChEBI" id="CHEBI:49552"/>
        <dbReference type="ChEBI" id="CHEBI:456216"/>
        <dbReference type="EC" id="7.2.2.8"/>
    </reaction>
</comment>
<evidence type="ECO:0000256" key="2">
    <source>
        <dbReference type="ARBA" id="ARBA00006024"/>
    </source>
</evidence>
<evidence type="ECO:0000256" key="9">
    <source>
        <dbReference type="ARBA" id="ARBA00022967"/>
    </source>
</evidence>
<dbReference type="InterPro" id="IPR051014">
    <property type="entry name" value="Cation_Transport_ATPase_IB"/>
</dbReference>
<evidence type="ECO:0000256" key="13">
    <source>
        <dbReference type="ARBA" id="ARBA00023136"/>
    </source>
</evidence>
<evidence type="ECO:0000256" key="4">
    <source>
        <dbReference type="ARBA" id="ARBA00022692"/>
    </source>
</evidence>
<evidence type="ECO:0000313" key="18">
    <source>
        <dbReference type="EMBL" id="AZS50829.1"/>
    </source>
</evidence>
<dbReference type="InterPro" id="IPR008250">
    <property type="entry name" value="ATPase_P-typ_transduc_dom_A_sf"/>
</dbReference>
<dbReference type="SFLD" id="SFLDF00027">
    <property type="entry name" value="p-type_atpase"/>
    <property type="match status" value="1"/>
</dbReference>
<comment type="catalytic activity">
    <reaction evidence="14">
        <text>Zn(2+)(in) + ATP + H2O = Zn(2+)(out) + ADP + phosphate + H(+)</text>
        <dbReference type="Rhea" id="RHEA:20621"/>
        <dbReference type="ChEBI" id="CHEBI:15377"/>
        <dbReference type="ChEBI" id="CHEBI:15378"/>
        <dbReference type="ChEBI" id="CHEBI:29105"/>
        <dbReference type="ChEBI" id="CHEBI:30616"/>
        <dbReference type="ChEBI" id="CHEBI:43474"/>
        <dbReference type="ChEBI" id="CHEBI:456216"/>
        <dbReference type="EC" id="7.2.2.12"/>
    </reaction>
</comment>
<dbReference type="PANTHER" id="PTHR48085">
    <property type="entry name" value="CADMIUM/ZINC-TRANSPORTING ATPASE HMA2-RELATED"/>
    <property type="match status" value="1"/>
</dbReference>
<evidence type="ECO:0000256" key="8">
    <source>
        <dbReference type="ARBA" id="ARBA00022840"/>
    </source>
</evidence>
<dbReference type="NCBIfam" id="TIGR01525">
    <property type="entry name" value="ATPase-IB_hvy"/>
    <property type="match status" value="1"/>
</dbReference>
<evidence type="ECO:0000256" key="7">
    <source>
        <dbReference type="ARBA" id="ARBA00022796"/>
    </source>
</evidence>
<dbReference type="GO" id="GO:0005524">
    <property type="term" value="F:ATP binding"/>
    <property type="evidence" value="ECO:0007669"/>
    <property type="project" value="UniProtKB-UniRule"/>
</dbReference>
<evidence type="ECO:0000256" key="1">
    <source>
        <dbReference type="ARBA" id="ARBA00004127"/>
    </source>
</evidence>
<dbReference type="InterPro" id="IPR044492">
    <property type="entry name" value="P_typ_ATPase_HD_dom"/>
</dbReference>
<evidence type="ECO:0000256" key="3">
    <source>
        <dbReference type="ARBA" id="ARBA00022448"/>
    </source>
</evidence>
<dbReference type="InterPro" id="IPR023299">
    <property type="entry name" value="ATPase_P-typ_cyto_dom_N"/>
</dbReference>
<keyword evidence="9" id="KW-1278">Translocase</keyword>
<keyword evidence="7" id="KW-0187">Copper transport</keyword>
<dbReference type="EMBL" id="CP029822">
    <property type="protein sequence ID" value="AZS50829.1"/>
    <property type="molecule type" value="Genomic_DNA"/>
</dbReference>
<feature type="transmembrane region" description="Helical" evidence="16">
    <location>
        <begin position="703"/>
        <end position="725"/>
    </location>
</feature>
<dbReference type="SUPFAM" id="SSF81665">
    <property type="entry name" value="Calcium ATPase, transmembrane domain M"/>
    <property type="match status" value="1"/>
</dbReference>
<dbReference type="GO" id="GO:0140581">
    <property type="term" value="F:P-type monovalent copper transporter activity"/>
    <property type="evidence" value="ECO:0007669"/>
    <property type="project" value="UniProtKB-EC"/>
</dbReference>
<evidence type="ECO:0000256" key="14">
    <source>
        <dbReference type="ARBA" id="ARBA00047308"/>
    </source>
</evidence>
<dbReference type="InterPro" id="IPR036163">
    <property type="entry name" value="HMA_dom_sf"/>
</dbReference>
<organism evidence="18 19">
    <name type="scientific">Entomomonas moraniae</name>
    <dbReference type="NCBI Taxonomy" id="2213226"/>
    <lineage>
        <taxon>Bacteria</taxon>
        <taxon>Pseudomonadati</taxon>
        <taxon>Pseudomonadota</taxon>
        <taxon>Gammaproteobacteria</taxon>
        <taxon>Pseudomonadales</taxon>
        <taxon>Pseudomonadaceae</taxon>
        <taxon>Entomomonas</taxon>
    </lineage>
</organism>
<keyword evidence="16" id="KW-1003">Cell membrane</keyword>
<dbReference type="Pfam" id="PF00122">
    <property type="entry name" value="E1-E2_ATPase"/>
    <property type="match status" value="1"/>
</dbReference>
<dbReference type="Proteomes" id="UP000273143">
    <property type="component" value="Chromosome"/>
</dbReference>
<keyword evidence="3" id="KW-0813">Transport</keyword>
<feature type="transmembrane region" description="Helical" evidence="16">
    <location>
        <begin position="191"/>
        <end position="209"/>
    </location>
</feature>
<keyword evidence="12" id="KW-0406">Ion transport</keyword>
<dbReference type="InterPro" id="IPR023298">
    <property type="entry name" value="ATPase_P-typ_TM_dom_sf"/>
</dbReference>
<dbReference type="Pfam" id="PF00702">
    <property type="entry name" value="Hydrolase"/>
    <property type="match status" value="1"/>
</dbReference>
<keyword evidence="19" id="KW-1185">Reference proteome</keyword>
<dbReference type="InterPro" id="IPR001757">
    <property type="entry name" value="P_typ_ATPase"/>
</dbReference>
<dbReference type="SUPFAM" id="SSF55008">
    <property type="entry name" value="HMA, heavy metal-associated domain"/>
    <property type="match status" value="1"/>
</dbReference>
<proteinExistence type="inferred from homology"/>
<dbReference type="KEGG" id="emo:DM558_08555"/>
<dbReference type="GO" id="GO:0046872">
    <property type="term" value="F:metal ion binding"/>
    <property type="evidence" value="ECO:0007669"/>
    <property type="project" value="UniProtKB-KW"/>
</dbReference>
<keyword evidence="5 16" id="KW-0479">Metal-binding</keyword>
<dbReference type="InterPro" id="IPR027256">
    <property type="entry name" value="P-typ_ATPase_IB"/>
</dbReference>
<keyword evidence="10 16" id="KW-1133">Transmembrane helix</keyword>
<dbReference type="InterPro" id="IPR036412">
    <property type="entry name" value="HAD-like_sf"/>
</dbReference>
<dbReference type="AlphaFoldDB" id="A0A3S9XED4"/>
<dbReference type="GO" id="GO:0005886">
    <property type="term" value="C:plasma membrane"/>
    <property type="evidence" value="ECO:0007669"/>
    <property type="project" value="UniProtKB-SubCell"/>
</dbReference>
<dbReference type="GO" id="GO:0015086">
    <property type="term" value="F:cadmium ion transmembrane transporter activity"/>
    <property type="evidence" value="ECO:0007669"/>
    <property type="project" value="TreeGrafter"/>
</dbReference>
<dbReference type="SFLD" id="SFLDS00003">
    <property type="entry name" value="Haloacid_Dehalogenase"/>
    <property type="match status" value="1"/>
</dbReference>
<evidence type="ECO:0000256" key="6">
    <source>
        <dbReference type="ARBA" id="ARBA00022741"/>
    </source>
</evidence>
<feature type="domain" description="P-type ATPase A" evidence="17">
    <location>
        <begin position="222"/>
        <end position="323"/>
    </location>
</feature>
<dbReference type="PROSITE" id="PS00154">
    <property type="entry name" value="ATPASE_E1_E2"/>
    <property type="match status" value="1"/>
</dbReference>
<dbReference type="NCBIfam" id="TIGR01511">
    <property type="entry name" value="ATPase-IB1_Cu"/>
    <property type="match status" value="1"/>
</dbReference>
<evidence type="ECO:0000256" key="16">
    <source>
        <dbReference type="RuleBase" id="RU362081"/>
    </source>
</evidence>
<dbReference type="SUPFAM" id="SSF56784">
    <property type="entry name" value="HAD-like"/>
    <property type="match status" value="1"/>
</dbReference>
<dbReference type="Gene3D" id="3.40.50.1000">
    <property type="entry name" value="HAD superfamily/HAD-like"/>
    <property type="match status" value="1"/>
</dbReference>
<dbReference type="SUPFAM" id="SSF81653">
    <property type="entry name" value="Calcium ATPase, transduction domain A"/>
    <property type="match status" value="1"/>
</dbReference>
<evidence type="ECO:0000313" key="19">
    <source>
        <dbReference type="Proteomes" id="UP000273143"/>
    </source>
</evidence>
<dbReference type="GO" id="GO:0012505">
    <property type="term" value="C:endomembrane system"/>
    <property type="evidence" value="ECO:0007669"/>
    <property type="project" value="UniProtKB-SubCell"/>
</dbReference>
<dbReference type="PRINTS" id="PR00119">
    <property type="entry name" value="CATATPASE"/>
</dbReference>
<accession>A0A3S9XED4</accession>
<evidence type="ECO:0000256" key="10">
    <source>
        <dbReference type="ARBA" id="ARBA00022989"/>
    </source>
</evidence>
<feature type="transmembrane region" description="Helical" evidence="16">
    <location>
        <begin position="342"/>
        <end position="364"/>
    </location>
</feature>
<feature type="transmembrane region" description="Helical" evidence="16">
    <location>
        <begin position="376"/>
        <end position="401"/>
    </location>
</feature>
<dbReference type="InterPro" id="IPR023214">
    <property type="entry name" value="HAD_sf"/>
</dbReference>
<dbReference type="GO" id="GO:0016887">
    <property type="term" value="F:ATP hydrolysis activity"/>
    <property type="evidence" value="ECO:0007669"/>
    <property type="project" value="InterPro"/>
</dbReference>
<keyword evidence="8 16" id="KW-0067">ATP-binding</keyword>